<dbReference type="RefSeq" id="WP_249328406.1">
    <property type="nucleotide sequence ID" value="NZ_CP060635.1"/>
</dbReference>
<evidence type="ECO:0000256" key="2">
    <source>
        <dbReference type="ARBA" id="ARBA00007639"/>
    </source>
</evidence>
<reference evidence="7 8" key="1">
    <citation type="submission" date="2020-08" db="EMBL/GenBank/DDBJ databases">
        <authorList>
            <person name="Liu C."/>
            <person name="Sun Q."/>
        </authorList>
    </citation>
    <scope>NUCLEOTIDE SEQUENCE [LARGE SCALE GENOMIC DNA]</scope>
    <source>
        <strain evidence="7 8">NSJ-29</strain>
    </source>
</reference>
<dbReference type="PROSITE" id="PS51257">
    <property type="entry name" value="PROKAR_LIPOPROTEIN"/>
    <property type="match status" value="1"/>
</dbReference>
<evidence type="ECO:0000313" key="7">
    <source>
        <dbReference type="EMBL" id="QNM07711.1"/>
    </source>
</evidence>
<feature type="domain" description="Periplasmic binding protein" evidence="6">
    <location>
        <begin position="103"/>
        <end position="354"/>
    </location>
</feature>
<dbReference type="SUPFAM" id="SSF53822">
    <property type="entry name" value="Periplasmic binding protein-like I"/>
    <property type="match status" value="1"/>
</dbReference>
<name>A0A7G9GA79_9FIRM</name>
<evidence type="ECO:0000256" key="5">
    <source>
        <dbReference type="SAM" id="SignalP"/>
    </source>
</evidence>
<sequence>MKKKVACLLAIMLSASTLFGCASENGGSDAKSTGTSAASGVSSASSSSGASSGSDSTEGTSASSKSDSAAAGQTGTGTEVELPTTGIGTQITTELKAKEGYKIACIVKNSTNPYMVGCINGVKKAAEDMGFEAITMAPSTNDSVEEQVKIMEDLIETGVDGFVLVPVDSNGIMPGVRKAEEAGIPVVCIGTPAAEETFLRTGVDYTETGRVIAKRVAEQLEGKGKVIILEGPPGAQNAIERLNGINEVLDQYPDIEVVASQTANFKRTEGMNVTENLIQKYKDISAVIACNDESALGAYQAIKAAGMENVLIAGFDGNQDGSAAIQSGELFASYNTDPFGSCYVASAYLVRYLNDGTEPEQYFIPFPSERDDPVITSENVDNYIENIAWWK</sequence>
<comment type="subcellular location">
    <subcellularLocation>
        <location evidence="1">Cell envelope</location>
    </subcellularLocation>
</comment>
<feature type="region of interest" description="Disordered" evidence="4">
    <location>
        <begin position="25"/>
        <end position="85"/>
    </location>
</feature>
<dbReference type="InterPro" id="IPR025997">
    <property type="entry name" value="SBP_2_dom"/>
</dbReference>
<comment type="similarity">
    <text evidence="2">Belongs to the bacterial solute-binding protein 2 family.</text>
</comment>
<keyword evidence="8" id="KW-1185">Reference proteome</keyword>
<gene>
    <name evidence="7" type="ORF">H9Q79_12385</name>
</gene>
<dbReference type="Gene3D" id="3.40.50.2300">
    <property type="match status" value="2"/>
</dbReference>
<keyword evidence="3 5" id="KW-0732">Signal</keyword>
<dbReference type="InterPro" id="IPR028082">
    <property type="entry name" value="Peripla_BP_I"/>
</dbReference>
<organism evidence="7 8">
    <name type="scientific">Wansuia hejianensis</name>
    <dbReference type="NCBI Taxonomy" id="2763667"/>
    <lineage>
        <taxon>Bacteria</taxon>
        <taxon>Bacillati</taxon>
        <taxon>Bacillota</taxon>
        <taxon>Clostridia</taxon>
        <taxon>Lachnospirales</taxon>
        <taxon>Lachnospiraceae</taxon>
        <taxon>Wansuia</taxon>
    </lineage>
</organism>
<dbReference type="AlphaFoldDB" id="A0A7G9GA79"/>
<protein>
    <submittedName>
        <fullName evidence="7">Sugar ABC transporter substrate-binding protein</fullName>
    </submittedName>
</protein>
<evidence type="ECO:0000259" key="6">
    <source>
        <dbReference type="Pfam" id="PF13407"/>
    </source>
</evidence>
<dbReference type="PANTHER" id="PTHR46847">
    <property type="entry name" value="D-ALLOSE-BINDING PERIPLASMIC PROTEIN-RELATED"/>
    <property type="match status" value="1"/>
</dbReference>
<dbReference type="EMBL" id="CP060635">
    <property type="protein sequence ID" value="QNM07711.1"/>
    <property type="molecule type" value="Genomic_DNA"/>
</dbReference>
<accession>A0A7G9GA79</accession>
<evidence type="ECO:0000313" key="8">
    <source>
        <dbReference type="Proteomes" id="UP000515860"/>
    </source>
</evidence>
<feature type="signal peptide" evidence="5">
    <location>
        <begin position="1"/>
        <end position="22"/>
    </location>
</feature>
<dbReference type="Pfam" id="PF13407">
    <property type="entry name" value="Peripla_BP_4"/>
    <property type="match status" value="1"/>
</dbReference>
<dbReference type="KEGG" id="whj:H9Q79_12385"/>
<dbReference type="PANTHER" id="PTHR46847:SF1">
    <property type="entry name" value="D-ALLOSE-BINDING PERIPLASMIC PROTEIN-RELATED"/>
    <property type="match status" value="1"/>
</dbReference>
<proteinExistence type="inferred from homology"/>
<dbReference type="GO" id="GO:0030246">
    <property type="term" value="F:carbohydrate binding"/>
    <property type="evidence" value="ECO:0007669"/>
    <property type="project" value="UniProtKB-ARBA"/>
</dbReference>
<dbReference type="Proteomes" id="UP000515860">
    <property type="component" value="Chromosome"/>
</dbReference>
<dbReference type="GO" id="GO:0030313">
    <property type="term" value="C:cell envelope"/>
    <property type="evidence" value="ECO:0007669"/>
    <property type="project" value="UniProtKB-SubCell"/>
</dbReference>
<evidence type="ECO:0000256" key="1">
    <source>
        <dbReference type="ARBA" id="ARBA00004196"/>
    </source>
</evidence>
<feature type="compositionally biased region" description="Low complexity" evidence="4">
    <location>
        <begin position="26"/>
        <end position="72"/>
    </location>
</feature>
<feature type="chain" id="PRO_5039718556" evidence="5">
    <location>
        <begin position="23"/>
        <end position="391"/>
    </location>
</feature>
<dbReference type="CDD" id="cd01536">
    <property type="entry name" value="PBP1_ABC_sugar_binding-like"/>
    <property type="match status" value="1"/>
</dbReference>
<evidence type="ECO:0000256" key="3">
    <source>
        <dbReference type="ARBA" id="ARBA00022729"/>
    </source>
</evidence>
<evidence type="ECO:0000256" key="4">
    <source>
        <dbReference type="SAM" id="MobiDB-lite"/>
    </source>
</evidence>